<name>A0A1Z5RFE4_SORBI</name>
<accession>A0A1Z5RFE4</accession>
<evidence type="ECO:0000313" key="2">
    <source>
        <dbReference type="Proteomes" id="UP000000768"/>
    </source>
</evidence>
<dbReference type="InParanoid" id="A0A1Z5RFE4"/>
<protein>
    <submittedName>
        <fullName evidence="1">Uncharacterized protein</fullName>
    </submittedName>
</protein>
<dbReference type="Gramene" id="OQU82417">
    <property type="protein sequence ID" value="OQU82417"/>
    <property type="gene ID" value="SORBI_3006G234466"/>
</dbReference>
<dbReference type="AlphaFoldDB" id="A0A1Z5RFE4"/>
<keyword evidence="2" id="KW-1185">Reference proteome</keyword>
<evidence type="ECO:0000313" key="1">
    <source>
        <dbReference type="EMBL" id="OQU82417.1"/>
    </source>
</evidence>
<dbReference type="EMBL" id="CM000765">
    <property type="protein sequence ID" value="OQU82417.1"/>
    <property type="molecule type" value="Genomic_DNA"/>
</dbReference>
<gene>
    <name evidence="1" type="ORF">SORBI_3006G234466</name>
</gene>
<sequence>MVVASVSAETRTMFQRPKLSSVQQPVEIRSRDPVVDEGSAAGANCFILPNKLEIATLAGV</sequence>
<reference evidence="2" key="2">
    <citation type="journal article" date="2018" name="Plant J.">
        <title>The Sorghum bicolor reference genome: improved assembly, gene annotations, a transcriptome atlas, and signatures of genome organization.</title>
        <authorList>
            <person name="McCormick R.F."/>
            <person name="Truong S.K."/>
            <person name="Sreedasyam A."/>
            <person name="Jenkins J."/>
            <person name="Shu S."/>
            <person name="Sims D."/>
            <person name="Kennedy M."/>
            <person name="Amirebrahimi M."/>
            <person name="Weers B.D."/>
            <person name="McKinley B."/>
            <person name="Mattison A."/>
            <person name="Morishige D.T."/>
            <person name="Grimwood J."/>
            <person name="Schmutz J."/>
            <person name="Mullet J.E."/>
        </authorList>
    </citation>
    <scope>NUCLEOTIDE SEQUENCE [LARGE SCALE GENOMIC DNA]</scope>
    <source>
        <strain evidence="2">cv. BTx623</strain>
    </source>
</reference>
<proteinExistence type="predicted"/>
<dbReference type="Proteomes" id="UP000000768">
    <property type="component" value="Chromosome 6"/>
</dbReference>
<reference evidence="1 2" key="1">
    <citation type="journal article" date="2009" name="Nature">
        <title>The Sorghum bicolor genome and the diversification of grasses.</title>
        <authorList>
            <person name="Paterson A.H."/>
            <person name="Bowers J.E."/>
            <person name="Bruggmann R."/>
            <person name="Dubchak I."/>
            <person name="Grimwood J."/>
            <person name="Gundlach H."/>
            <person name="Haberer G."/>
            <person name="Hellsten U."/>
            <person name="Mitros T."/>
            <person name="Poliakov A."/>
            <person name="Schmutz J."/>
            <person name="Spannagl M."/>
            <person name="Tang H."/>
            <person name="Wang X."/>
            <person name="Wicker T."/>
            <person name="Bharti A.K."/>
            <person name="Chapman J."/>
            <person name="Feltus F.A."/>
            <person name="Gowik U."/>
            <person name="Grigoriev I.V."/>
            <person name="Lyons E."/>
            <person name="Maher C.A."/>
            <person name="Martis M."/>
            <person name="Narechania A."/>
            <person name="Otillar R.P."/>
            <person name="Penning B.W."/>
            <person name="Salamov A.A."/>
            <person name="Wang Y."/>
            <person name="Zhang L."/>
            <person name="Carpita N.C."/>
            <person name="Freeling M."/>
            <person name="Gingle A.R."/>
            <person name="Hash C.T."/>
            <person name="Keller B."/>
            <person name="Klein P."/>
            <person name="Kresovich S."/>
            <person name="McCann M.C."/>
            <person name="Ming R."/>
            <person name="Peterson D.G."/>
            <person name="Mehboob-ur-Rahman"/>
            <person name="Ware D."/>
            <person name="Westhoff P."/>
            <person name="Mayer K.F."/>
            <person name="Messing J."/>
            <person name="Rokhsar D.S."/>
        </authorList>
    </citation>
    <scope>NUCLEOTIDE SEQUENCE [LARGE SCALE GENOMIC DNA]</scope>
    <source>
        <strain evidence="2">cv. BTx623</strain>
    </source>
</reference>
<organism evidence="1 2">
    <name type="scientific">Sorghum bicolor</name>
    <name type="common">Sorghum</name>
    <name type="synonym">Sorghum vulgare</name>
    <dbReference type="NCBI Taxonomy" id="4558"/>
    <lineage>
        <taxon>Eukaryota</taxon>
        <taxon>Viridiplantae</taxon>
        <taxon>Streptophyta</taxon>
        <taxon>Embryophyta</taxon>
        <taxon>Tracheophyta</taxon>
        <taxon>Spermatophyta</taxon>
        <taxon>Magnoliopsida</taxon>
        <taxon>Liliopsida</taxon>
        <taxon>Poales</taxon>
        <taxon>Poaceae</taxon>
        <taxon>PACMAD clade</taxon>
        <taxon>Panicoideae</taxon>
        <taxon>Andropogonodae</taxon>
        <taxon>Andropogoneae</taxon>
        <taxon>Sorghinae</taxon>
        <taxon>Sorghum</taxon>
    </lineage>
</organism>